<keyword evidence="2" id="KW-1185">Reference proteome</keyword>
<reference evidence="2" key="1">
    <citation type="journal article" date="2019" name="Int. J. Syst. Evol. Microbiol.">
        <title>The Global Catalogue of Microorganisms (GCM) 10K type strain sequencing project: providing services to taxonomists for standard genome sequencing and annotation.</title>
        <authorList>
            <consortium name="The Broad Institute Genomics Platform"/>
            <consortium name="The Broad Institute Genome Sequencing Center for Infectious Disease"/>
            <person name="Wu L."/>
            <person name="Ma J."/>
        </authorList>
    </citation>
    <scope>NUCLEOTIDE SEQUENCE [LARGE SCALE GENOMIC DNA]</scope>
    <source>
        <strain evidence="2">JCM 4733</strain>
    </source>
</reference>
<accession>A0ABQ3DCD9</accession>
<evidence type="ECO:0008006" key="3">
    <source>
        <dbReference type="Google" id="ProtNLM"/>
    </source>
</evidence>
<proteinExistence type="predicted"/>
<organism evidence="1 2">
    <name type="scientific">Streptomyces canarius</name>
    <dbReference type="NCBI Taxonomy" id="285453"/>
    <lineage>
        <taxon>Bacteria</taxon>
        <taxon>Bacillati</taxon>
        <taxon>Actinomycetota</taxon>
        <taxon>Actinomycetes</taxon>
        <taxon>Kitasatosporales</taxon>
        <taxon>Streptomycetaceae</taxon>
        <taxon>Streptomyces</taxon>
    </lineage>
</organism>
<evidence type="ECO:0000313" key="1">
    <source>
        <dbReference type="EMBL" id="GHA70931.1"/>
    </source>
</evidence>
<sequence>MLACCREGGEQAAEGMRGPNAEHQVEQVRGGKVRGFLVVKNEALLDAEAARGLAGLRQGILGDVNPLGLQLRVRGQRTQKPFPAPATKVEYTLVAAREAAFQQPAHRVVVERGLYRVVGMGEPGDLFTIHQRSLTAPEAVRTSFSSAS</sequence>
<protein>
    <recommendedName>
        <fullName evidence="3">Head-tail adaptor protein</fullName>
    </recommendedName>
</protein>
<name>A0ABQ3DCD9_9ACTN</name>
<comment type="caution">
    <text evidence="1">The sequence shown here is derived from an EMBL/GenBank/DDBJ whole genome shotgun (WGS) entry which is preliminary data.</text>
</comment>
<gene>
    <name evidence="1" type="ORF">GCM10010345_87670</name>
</gene>
<dbReference type="Proteomes" id="UP000653644">
    <property type="component" value="Unassembled WGS sequence"/>
</dbReference>
<dbReference type="EMBL" id="BMVN01000076">
    <property type="protein sequence ID" value="GHA70931.1"/>
    <property type="molecule type" value="Genomic_DNA"/>
</dbReference>
<evidence type="ECO:0000313" key="2">
    <source>
        <dbReference type="Proteomes" id="UP000653644"/>
    </source>
</evidence>